<keyword evidence="1" id="KW-0732">Signal</keyword>
<dbReference type="EMBL" id="JACHBW010000010">
    <property type="protein sequence ID" value="MBB6103804.1"/>
    <property type="molecule type" value="Genomic_DNA"/>
</dbReference>
<dbReference type="AlphaFoldDB" id="A0A7W9TYR3"/>
<organism evidence="3 4">
    <name type="scientific">Paraburkholderia bannensis</name>
    <dbReference type="NCBI Taxonomy" id="765414"/>
    <lineage>
        <taxon>Bacteria</taxon>
        <taxon>Pseudomonadati</taxon>
        <taxon>Pseudomonadota</taxon>
        <taxon>Betaproteobacteria</taxon>
        <taxon>Burkholderiales</taxon>
        <taxon>Burkholderiaceae</taxon>
        <taxon>Paraburkholderia</taxon>
    </lineage>
</organism>
<accession>A0A7W9TYR3</accession>
<keyword evidence="3" id="KW-0346">Stress response</keyword>
<dbReference type="PANTHER" id="PTHR35535:SF1">
    <property type="entry name" value="HEAT SHOCK PROTEIN HSLJ"/>
    <property type="match status" value="1"/>
</dbReference>
<feature type="chain" id="PRO_5031541147" evidence="1">
    <location>
        <begin position="37"/>
        <end position="208"/>
    </location>
</feature>
<dbReference type="Pfam" id="PF03724">
    <property type="entry name" value="META"/>
    <property type="match status" value="1"/>
</dbReference>
<feature type="signal peptide" evidence="1">
    <location>
        <begin position="1"/>
        <end position="36"/>
    </location>
</feature>
<name>A0A7W9TYR3_9BURK</name>
<feature type="domain" description="DUF306" evidence="2">
    <location>
        <begin position="60"/>
        <end position="186"/>
    </location>
</feature>
<protein>
    <submittedName>
        <fullName evidence="3">Heat shock protein HslJ</fullName>
    </submittedName>
</protein>
<evidence type="ECO:0000259" key="2">
    <source>
        <dbReference type="Pfam" id="PF03724"/>
    </source>
</evidence>
<sequence>MSHRLSTRPAGQTMTRLLASRAAPLAAAIGAALMLAACKLPVHQDASAPAPDPFNPAATQLLDNTQWQLVEWKRADGTLRAIPGASADAGAAAAPPARPLTLDLSTANGQRRASGFSGCNRYMGRYTLKNGLLSFDQLAGTRMACVGAGGEIEGPYLDALAHIARTGVQMRSPQALLLILENGDHLTFAQAGAAVPAAASATQGQQGQ</sequence>
<dbReference type="Proteomes" id="UP000571554">
    <property type="component" value="Unassembled WGS sequence"/>
</dbReference>
<keyword evidence="4" id="KW-1185">Reference proteome</keyword>
<dbReference type="PANTHER" id="PTHR35535">
    <property type="entry name" value="HEAT SHOCK PROTEIN HSLJ"/>
    <property type="match status" value="1"/>
</dbReference>
<dbReference type="InterPro" id="IPR038670">
    <property type="entry name" value="HslJ-like_sf"/>
</dbReference>
<gene>
    <name evidence="3" type="ORF">F4827_003659</name>
</gene>
<proteinExistence type="predicted"/>
<dbReference type="InterPro" id="IPR053147">
    <property type="entry name" value="Hsp_HslJ-like"/>
</dbReference>
<evidence type="ECO:0000313" key="3">
    <source>
        <dbReference type="EMBL" id="MBB6103804.1"/>
    </source>
</evidence>
<comment type="caution">
    <text evidence="3">The sequence shown here is derived from an EMBL/GenBank/DDBJ whole genome shotgun (WGS) entry which is preliminary data.</text>
</comment>
<dbReference type="InterPro" id="IPR005184">
    <property type="entry name" value="DUF306_Meta_HslJ"/>
</dbReference>
<dbReference type="RefSeq" id="WP_183725495.1">
    <property type="nucleotide sequence ID" value="NZ_JACHBW010000010.1"/>
</dbReference>
<reference evidence="3 4" key="1">
    <citation type="submission" date="2020-08" db="EMBL/GenBank/DDBJ databases">
        <title>Above-ground endophytic microbial communities from plants in different locations in the United States.</title>
        <authorList>
            <person name="Frank C."/>
        </authorList>
    </citation>
    <scope>NUCLEOTIDE SEQUENCE [LARGE SCALE GENOMIC DNA]</scope>
    <source>
        <strain evidence="3 4">WP4_2_2</strain>
    </source>
</reference>
<evidence type="ECO:0000313" key="4">
    <source>
        <dbReference type="Proteomes" id="UP000571554"/>
    </source>
</evidence>
<evidence type="ECO:0000256" key="1">
    <source>
        <dbReference type="SAM" id="SignalP"/>
    </source>
</evidence>
<dbReference type="Gene3D" id="2.40.128.270">
    <property type="match status" value="1"/>
</dbReference>